<dbReference type="HOGENOM" id="CLU_2824105_0_0_9"/>
<evidence type="ECO:0000313" key="1">
    <source>
        <dbReference type="EMBL" id="AET68031.1"/>
    </source>
</evidence>
<organism evidence="1 2">
    <name type="scientific">Desulfosporosinus orientis (strain ATCC 19365 / DSM 765 / NCIMB 8382 / VKM B-1628 / Singapore I)</name>
    <name type="common">Desulfotomaculum orientis</name>
    <dbReference type="NCBI Taxonomy" id="768706"/>
    <lineage>
        <taxon>Bacteria</taxon>
        <taxon>Bacillati</taxon>
        <taxon>Bacillota</taxon>
        <taxon>Clostridia</taxon>
        <taxon>Eubacteriales</taxon>
        <taxon>Desulfitobacteriaceae</taxon>
        <taxon>Desulfosporosinus</taxon>
    </lineage>
</organism>
<sequence length="66" mass="6802">MESYTEGWAAAMVAVAMSMETVGGDNALAALTQSSRDIEEYLHARCSVPGGLSDGPLPSKPVFAGV</sequence>
<dbReference type="STRING" id="768706.Desor_2464"/>
<evidence type="ECO:0000313" key="2">
    <source>
        <dbReference type="Proteomes" id="UP000006346"/>
    </source>
</evidence>
<reference evidence="2" key="1">
    <citation type="submission" date="2011-11" db="EMBL/GenBank/DDBJ databases">
        <title>Complete sequence of Desulfosporosinus orientis DSM 765.</title>
        <authorList>
            <person name="Lucas S."/>
            <person name="Han J."/>
            <person name="Lapidus A."/>
            <person name="Cheng J.-F."/>
            <person name="Goodwin L."/>
            <person name="Pitluck S."/>
            <person name="Peters L."/>
            <person name="Ovchinnikova G."/>
            <person name="Teshima H."/>
            <person name="Detter J.C."/>
            <person name="Han C."/>
            <person name="Tapia R."/>
            <person name="Land M."/>
            <person name="Hauser L."/>
            <person name="Kyrpides N."/>
            <person name="Ivanova N."/>
            <person name="Pagani I."/>
            <person name="Pester M."/>
            <person name="Spring S."/>
            <person name="Ollivier B."/>
            <person name="Rattei T."/>
            <person name="Klenk H.-P."/>
            <person name="Wagner M."/>
            <person name="Loy A."/>
            <person name="Woyke T."/>
        </authorList>
    </citation>
    <scope>NUCLEOTIDE SEQUENCE [LARGE SCALE GENOMIC DNA]</scope>
    <source>
        <strain evidence="2">ATCC 19365 / DSM 765 / NCIMB 8382 / VKM B-1628</strain>
    </source>
</reference>
<name>G7WGF4_DESOD</name>
<dbReference type="Proteomes" id="UP000006346">
    <property type="component" value="Chromosome"/>
</dbReference>
<gene>
    <name evidence="1" type="ordered locus">Desor_2464</name>
</gene>
<dbReference type="KEGG" id="dor:Desor_2464"/>
<dbReference type="RefSeq" id="WP_014184839.1">
    <property type="nucleotide sequence ID" value="NC_016584.1"/>
</dbReference>
<dbReference type="AlphaFoldDB" id="G7WGF4"/>
<protein>
    <submittedName>
        <fullName evidence="1">Uncharacterized protein</fullName>
    </submittedName>
</protein>
<accession>G7WGF4</accession>
<reference evidence="1 2" key="2">
    <citation type="journal article" date="2012" name="J. Bacteriol.">
        <title>Complete genome sequences of Desulfosporosinus orientis DSM765T, Desulfosporosinus youngiae DSM17734T, Desulfosporosinus meridiei DSM13257T, and Desulfosporosinus acidiphilus DSM22704T.</title>
        <authorList>
            <person name="Pester M."/>
            <person name="Brambilla E."/>
            <person name="Alazard D."/>
            <person name="Rattei T."/>
            <person name="Weinmaier T."/>
            <person name="Han J."/>
            <person name="Lucas S."/>
            <person name="Lapidus A."/>
            <person name="Cheng J.F."/>
            <person name="Goodwin L."/>
            <person name="Pitluck S."/>
            <person name="Peters L."/>
            <person name="Ovchinnikova G."/>
            <person name="Teshima H."/>
            <person name="Detter J.C."/>
            <person name="Han C.S."/>
            <person name="Tapia R."/>
            <person name="Land M.L."/>
            <person name="Hauser L."/>
            <person name="Kyrpides N.C."/>
            <person name="Ivanova N.N."/>
            <person name="Pagani I."/>
            <person name="Huntmann M."/>
            <person name="Wei C.L."/>
            <person name="Davenport K.W."/>
            <person name="Daligault H."/>
            <person name="Chain P.S."/>
            <person name="Chen A."/>
            <person name="Mavromatis K."/>
            <person name="Markowitz V."/>
            <person name="Szeto E."/>
            <person name="Mikhailova N."/>
            <person name="Pati A."/>
            <person name="Wagner M."/>
            <person name="Woyke T."/>
            <person name="Ollivier B."/>
            <person name="Klenk H.P."/>
            <person name="Spring S."/>
            <person name="Loy A."/>
        </authorList>
    </citation>
    <scope>NUCLEOTIDE SEQUENCE [LARGE SCALE GENOMIC DNA]</scope>
    <source>
        <strain evidence="2">ATCC 19365 / DSM 765 / NCIMB 8382 / VKM B-1628</strain>
    </source>
</reference>
<keyword evidence="2" id="KW-1185">Reference proteome</keyword>
<dbReference type="PATRIC" id="fig|768706.3.peg.2475"/>
<proteinExistence type="predicted"/>
<dbReference type="EMBL" id="CP003108">
    <property type="protein sequence ID" value="AET68031.1"/>
    <property type="molecule type" value="Genomic_DNA"/>
</dbReference>